<evidence type="ECO:0000313" key="3">
    <source>
        <dbReference type="Proteomes" id="UP000789405"/>
    </source>
</evidence>
<keyword evidence="3" id="KW-1185">Reference proteome</keyword>
<gene>
    <name evidence="2" type="ORF">DERYTH_LOCUS8769</name>
</gene>
<dbReference type="EMBL" id="CAJVPY010004597">
    <property type="protein sequence ID" value="CAG8623596.1"/>
    <property type="molecule type" value="Genomic_DNA"/>
</dbReference>
<feature type="non-terminal residue" evidence="2">
    <location>
        <position position="327"/>
    </location>
</feature>
<dbReference type="InterPro" id="IPR051681">
    <property type="entry name" value="Ser/Thr_Kinases-Pseudokinases"/>
</dbReference>
<evidence type="ECO:0000259" key="1">
    <source>
        <dbReference type="PROSITE" id="PS50011"/>
    </source>
</evidence>
<proteinExistence type="predicted"/>
<dbReference type="PROSITE" id="PS50011">
    <property type="entry name" value="PROTEIN_KINASE_DOM"/>
    <property type="match status" value="1"/>
</dbReference>
<sequence>EARICQDCDREKVSYGWCKFCESEHMRLAFTRWQSGNKFIDSLIQRTQINATQVCDYLEYINFDNIEIIEYVDRGGFSSVYKGFWIDGPRWVWDENEDFWRRSGPTKVALKRLDNSQNFSMSFLKQLEVYHNCLQNGSMADCFGITRDETGCFMFVMRYYDNGNLYEYIDNNKGVISWRDMADILWGIAGGLEKVHSEATGHRPYFNRAHDMQLAYEICYKNLRPEISEELKSEMPEEYRKLMNQCWDPLPENRPTATQLNKQLCDWITAICDDPNPSQISNSFSIAEEKRWESIGREIENKQSSTYTIHKDAIYFSRVIDCRIIRE</sequence>
<dbReference type="GO" id="GO:0005524">
    <property type="term" value="F:ATP binding"/>
    <property type="evidence" value="ECO:0007669"/>
    <property type="project" value="InterPro"/>
</dbReference>
<dbReference type="InterPro" id="IPR001245">
    <property type="entry name" value="Ser-Thr/Tyr_kinase_cat_dom"/>
</dbReference>
<dbReference type="InterPro" id="IPR000719">
    <property type="entry name" value="Prot_kinase_dom"/>
</dbReference>
<comment type="caution">
    <text evidence="2">The sequence shown here is derived from an EMBL/GenBank/DDBJ whole genome shotgun (WGS) entry which is preliminary data.</text>
</comment>
<dbReference type="SUPFAM" id="SSF56112">
    <property type="entry name" value="Protein kinase-like (PK-like)"/>
    <property type="match status" value="1"/>
</dbReference>
<dbReference type="Pfam" id="PF07714">
    <property type="entry name" value="PK_Tyr_Ser-Thr"/>
    <property type="match status" value="1"/>
</dbReference>
<reference evidence="2" key="1">
    <citation type="submission" date="2021-06" db="EMBL/GenBank/DDBJ databases">
        <authorList>
            <person name="Kallberg Y."/>
            <person name="Tangrot J."/>
            <person name="Rosling A."/>
        </authorList>
    </citation>
    <scope>NUCLEOTIDE SEQUENCE</scope>
    <source>
        <strain evidence="2">MA453B</strain>
    </source>
</reference>
<evidence type="ECO:0000313" key="2">
    <source>
        <dbReference type="EMBL" id="CAG8623596.1"/>
    </source>
</evidence>
<protein>
    <submittedName>
        <fullName evidence="2">8380_t:CDS:1</fullName>
    </submittedName>
</protein>
<dbReference type="InterPro" id="IPR011009">
    <property type="entry name" value="Kinase-like_dom_sf"/>
</dbReference>
<dbReference type="OrthoDB" id="6718656at2759"/>
<name>A0A9N9GNN0_9GLOM</name>
<organism evidence="2 3">
    <name type="scientific">Dentiscutata erythropus</name>
    <dbReference type="NCBI Taxonomy" id="1348616"/>
    <lineage>
        <taxon>Eukaryota</taxon>
        <taxon>Fungi</taxon>
        <taxon>Fungi incertae sedis</taxon>
        <taxon>Mucoromycota</taxon>
        <taxon>Glomeromycotina</taxon>
        <taxon>Glomeromycetes</taxon>
        <taxon>Diversisporales</taxon>
        <taxon>Gigasporaceae</taxon>
        <taxon>Dentiscutata</taxon>
    </lineage>
</organism>
<dbReference type="PANTHER" id="PTHR44329">
    <property type="entry name" value="SERINE/THREONINE-PROTEIN KINASE TNNI3K-RELATED"/>
    <property type="match status" value="1"/>
</dbReference>
<dbReference type="Gene3D" id="1.10.510.10">
    <property type="entry name" value="Transferase(Phosphotransferase) domain 1"/>
    <property type="match status" value="2"/>
</dbReference>
<dbReference type="Proteomes" id="UP000789405">
    <property type="component" value="Unassembled WGS sequence"/>
</dbReference>
<accession>A0A9N9GNN0</accession>
<feature type="domain" description="Protein kinase" evidence="1">
    <location>
        <begin position="66"/>
        <end position="327"/>
    </location>
</feature>
<dbReference type="GO" id="GO:0004674">
    <property type="term" value="F:protein serine/threonine kinase activity"/>
    <property type="evidence" value="ECO:0007669"/>
    <property type="project" value="TreeGrafter"/>
</dbReference>
<dbReference type="AlphaFoldDB" id="A0A9N9GNN0"/>